<organism evidence="12 13">
    <name type="scientific">Dictyostelium firmibasis</name>
    <dbReference type="NCBI Taxonomy" id="79012"/>
    <lineage>
        <taxon>Eukaryota</taxon>
        <taxon>Amoebozoa</taxon>
        <taxon>Evosea</taxon>
        <taxon>Eumycetozoa</taxon>
        <taxon>Dictyostelia</taxon>
        <taxon>Dictyosteliales</taxon>
        <taxon>Dictyosteliaceae</taxon>
        <taxon>Dictyostelium</taxon>
    </lineage>
</organism>
<keyword evidence="8" id="KW-0325">Glycoprotein</keyword>
<reference evidence="12 13" key="1">
    <citation type="submission" date="2023-11" db="EMBL/GenBank/DDBJ databases">
        <title>Dfirmibasis_genome.</title>
        <authorList>
            <person name="Edelbroek B."/>
            <person name="Kjellin J."/>
            <person name="Jerlstrom-Hultqvist J."/>
            <person name="Soderbom F."/>
        </authorList>
    </citation>
    <scope>NUCLEOTIDE SEQUENCE [LARGE SCALE GENOMIC DNA]</scope>
    <source>
        <strain evidence="12 13">TNS-C-14</strain>
    </source>
</reference>
<feature type="region of interest" description="Disordered" evidence="9">
    <location>
        <begin position="581"/>
        <end position="638"/>
    </location>
</feature>
<feature type="signal peptide" evidence="11">
    <location>
        <begin position="1"/>
        <end position="19"/>
    </location>
</feature>
<feature type="transmembrane region" description="Helical" evidence="10">
    <location>
        <begin position="500"/>
        <end position="517"/>
    </location>
</feature>
<comment type="caution">
    <text evidence="12">The sequence shown here is derived from an EMBL/GenBank/DDBJ whole genome shotgun (WGS) entry which is preliminary data.</text>
</comment>
<comment type="similarity">
    <text evidence="2">Belongs to the G-protein coupled receptor Fz/Smo family.</text>
</comment>
<proteinExistence type="inferred from homology"/>
<dbReference type="AlphaFoldDB" id="A0AAN7YQY0"/>
<evidence type="ECO:0000256" key="2">
    <source>
        <dbReference type="ARBA" id="ARBA00008077"/>
    </source>
</evidence>
<feature type="transmembrane region" description="Helical" evidence="10">
    <location>
        <begin position="243"/>
        <end position="262"/>
    </location>
</feature>
<feature type="transmembrane region" description="Helical" evidence="10">
    <location>
        <begin position="441"/>
        <end position="459"/>
    </location>
</feature>
<gene>
    <name evidence="12" type="ORF">RB653_007112</name>
</gene>
<keyword evidence="3 10" id="KW-0812">Transmembrane</keyword>
<dbReference type="GO" id="GO:0016020">
    <property type="term" value="C:membrane"/>
    <property type="evidence" value="ECO:0007669"/>
    <property type="project" value="UniProtKB-SubCell"/>
</dbReference>
<evidence type="ECO:0000256" key="5">
    <source>
        <dbReference type="ARBA" id="ARBA00022989"/>
    </source>
</evidence>
<evidence type="ECO:0000256" key="4">
    <source>
        <dbReference type="ARBA" id="ARBA00022729"/>
    </source>
</evidence>
<dbReference type="PANTHER" id="PTHR31787">
    <property type="entry name" value="G-PROTEIN-COUPLED RECEPTOR GPCR FAMILY PROTEIN"/>
    <property type="match status" value="1"/>
</dbReference>
<evidence type="ECO:0000256" key="11">
    <source>
        <dbReference type="SAM" id="SignalP"/>
    </source>
</evidence>
<dbReference type="EMBL" id="JAVFKY010000005">
    <property type="protein sequence ID" value="KAK5575976.1"/>
    <property type="molecule type" value="Genomic_DNA"/>
</dbReference>
<feature type="transmembrane region" description="Helical" evidence="10">
    <location>
        <begin position="391"/>
        <end position="420"/>
    </location>
</feature>
<evidence type="ECO:0000313" key="13">
    <source>
        <dbReference type="Proteomes" id="UP001344447"/>
    </source>
</evidence>
<evidence type="ECO:0000256" key="7">
    <source>
        <dbReference type="ARBA" id="ARBA00023170"/>
    </source>
</evidence>
<dbReference type="Proteomes" id="UP001344447">
    <property type="component" value="Unassembled WGS sequence"/>
</dbReference>
<dbReference type="Gene3D" id="1.20.1070.10">
    <property type="entry name" value="Rhodopsin 7-helix transmembrane proteins"/>
    <property type="match status" value="1"/>
</dbReference>
<evidence type="ECO:0000256" key="1">
    <source>
        <dbReference type="ARBA" id="ARBA00004141"/>
    </source>
</evidence>
<dbReference type="InterPro" id="IPR050949">
    <property type="entry name" value="GPCR_Fz/Smo-like"/>
</dbReference>
<keyword evidence="4 11" id="KW-0732">Signal</keyword>
<keyword evidence="6 10" id="KW-0472">Membrane</keyword>
<feature type="chain" id="PRO_5043017422" evidence="11">
    <location>
        <begin position="20"/>
        <end position="638"/>
    </location>
</feature>
<evidence type="ECO:0000256" key="10">
    <source>
        <dbReference type="SAM" id="Phobius"/>
    </source>
</evidence>
<evidence type="ECO:0000256" key="8">
    <source>
        <dbReference type="ARBA" id="ARBA00023180"/>
    </source>
</evidence>
<name>A0AAN7YQY0_9MYCE</name>
<evidence type="ECO:0000256" key="9">
    <source>
        <dbReference type="SAM" id="MobiDB-lite"/>
    </source>
</evidence>
<keyword evidence="7" id="KW-0675">Receptor</keyword>
<evidence type="ECO:0000256" key="3">
    <source>
        <dbReference type="ARBA" id="ARBA00022692"/>
    </source>
</evidence>
<feature type="region of interest" description="Disordered" evidence="9">
    <location>
        <begin position="545"/>
        <end position="565"/>
    </location>
</feature>
<keyword evidence="5 10" id="KW-1133">Transmembrane helix</keyword>
<feature type="compositionally biased region" description="Acidic residues" evidence="9">
    <location>
        <begin position="616"/>
        <end position="630"/>
    </location>
</feature>
<sequence>MNKLKLKLLLLLVVVVVNGQNYDFGFVDPSATCTSYFGNPLCQNRLSDSENVYTTGENKFSQISSMPLIEKAFSSLTFSQGLCKDLKFIEFGICDAGLSSCIVTTPDITPGFNLSLSRRVCKSVCERMIIGCKELSAQINCEQSFLFPSKGTTYNLTEYGYKDNNGLYTVPCIDTEIFYNKVESTVEFIEVCPFPLLLKNSSDPKYDEKKGYTYLTPTNCVLPCPLPNYTEKQKYNVITMSKVTSSISFVLSLYNCITFGILIKKKSKYNICIALMTFGSCCIYLSDVINYGIGIEKQLCPEPGRTATQIEDPLCGFTGSIFHIGISLCVFWAMGMGIVLYSKIKIIKLPNFRYFLIGNLSFTIITLIILASAKQFKGGNGFLECWMRDRWYVISIFWIPCGIATLIGILSICGVIYEIYKISKNVSLKDSKVVVRELKPFLLVVTVSGSLIYLFTFYFESEAKYETYKDGVQDYILCILTSVDPEGECFTVGPSFNDYFMFYFLIRFFGVLFFLIFGTSEIARKSWTESFFVTQIKSKISFTTFSSSRGGSGSGGDSSGVKSSSSVNSIKKIYDDDLNSKSEVVNNNNNNNNYNDNDINNNNNNNNNNIRNNNNIDDDSSDDDDDENMDIELKSTDI</sequence>
<feature type="transmembrane region" description="Helical" evidence="10">
    <location>
        <begin position="354"/>
        <end position="371"/>
    </location>
</feature>
<protein>
    <submittedName>
        <fullName evidence="12">Uncharacterized protein</fullName>
    </submittedName>
</protein>
<accession>A0AAN7YQY0</accession>
<feature type="transmembrane region" description="Helical" evidence="10">
    <location>
        <begin position="269"/>
        <end position="286"/>
    </location>
</feature>
<evidence type="ECO:0000313" key="12">
    <source>
        <dbReference type="EMBL" id="KAK5575976.1"/>
    </source>
</evidence>
<dbReference type="PANTHER" id="PTHR31787:SF1">
    <property type="entry name" value="FRIZZLED AND SMOOTHENED-LIKE PROTEIN B-RELATED"/>
    <property type="match status" value="1"/>
</dbReference>
<feature type="transmembrane region" description="Helical" evidence="10">
    <location>
        <begin position="321"/>
        <end position="342"/>
    </location>
</feature>
<keyword evidence="13" id="KW-1185">Reference proteome</keyword>
<evidence type="ECO:0000256" key="6">
    <source>
        <dbReference type="ARBA" id="ARBA00023136"/>
    </source>
</evidence>
<feature type="compositionally biased region" description="Low complexity" evidence="9">
    <location>
        <begin position="586"/>
        <end position="615"/>
    </location>
</feature>
<comment type="subcellular location">
    <subcellularLocation>
        <location evidence="1">Membrane</location>
        <topology evidence="1">Multi-pass membrane protein</topology>
    </subcellularLocation>
</comment>